<dbReference type="Gene3D" id="4.10.320.10">
    <property type="entry name" value="E3-binding domain"/>
    <property type="match status" value="1"/>
</dbReference>
<reference evidence="4 6" key="1">
    <citation type="submission" date="2015-04" db="EMBL/GenBank/DDBJ databases">
        <title>Draft genome sequence of Rathayibacter toxicus strain FH-142 (AKA 70134 or CS 32), a Western Australian isolate.</title>
        <authorList>
            <consortium name="Consortium for Microbial Forensics and Genomics (microFORGE)"/>
            <person name="Knight B.M."/>
            <person name="Roberts D.P."/>
            <person name="Lin D."/>
            <person name="Hari K."/>
            <person name="Fletcher J."/>
            <person name="Melcher U."/>
            <person name="Blagden T."/>
            <person name="Luster D.G."/>
            <person name="Sechler A.J."/>
            <person name="Schneider W.L."/>
            <person name="Winegar R.A."/>
        </authorList>
    </citation>
    <scope>NUCLEOTIDE SEQUENCE [LARGE SCALE GENOMIC DNA]</scope>
    <source>
        <strain evidence="4 6">FH142</strain>
    </source>
</reference>
<evidence type="ECO:0000313" key="5">
    <source>
        <dbReference type="EMBL" id="PPI17152.1"/>
    </source>
</evidence>
<feature type="domain" description="Lsr2 DNA-binding" evidence="3">
    <location>
        <begin position="76"/>
        <end position="107"/>
    </location>
</feature>
<evidence type="ECO:0000313" key="6">
    <source>
        <dbReference type="Proteomes" id="UP000052979"/>
    </source>
</evidence>
<dbReference type="PATRIC" id="fig|145458.7.peg.182"/>
<accession>A0A0C5BD32</accession>
<dbReference type="EMBL" id="LBFI01000032">
    <property type="protein sequence ID" value="KKM45707.1"/>
    <property type="molecule type" value="Genomic_DNA"/>
</dbReference>
<dbReference type="GeneID" id="93666077"/>
<evidence type="ECO:0000259" key="2">
    <source>
        <dbReference type="Pfam" id="PF11774"/>
    </source>
</evidence>
<dbReference type="eggNOG" id="ENOG5032RKK">
    <property type="taxonomic scope" value="Bacteria"/>
</dbReference>
<dbReference type="KEGG" id="rtx:TI83_00765"/>
<dbReference type="Gene3D" id="3.30.60.230">
    <property type="entry name" value="Lsr2, dimerization domain"/>
    <property type="match status" value="1"/>
</dbReference>
<evidence type="ECO:0000259" key="3">
    <source>
        <dbReference type="Pfam" id="PF23359"/>
    </source>
</evidence>
<dbReference type="RefSeq" id="WP_027692794.1">
    <property type="nucleotide sequence ID" value="NZ_CP010848.1"/>
</dbReference>
<sequence>MAQKITLVDDIDGTPISSGEGGTVRFSLEGTNYEIDLGPDNINELHSVLQKFVTNGRRAGARSQATASPKSDPKYLKAVREWANSNGYKVSDRGRIPAEVLAAYQAAHK</sequence>
<dbReference type="InterPro" id="IPR024412">
    <property type="entry name" value="Lsr2_dim_dom"/>
</dbReference>
<name>A0A0C5BD32_9MICO</name>
<evidence type="ECO:0000313" key="7">
    <source>
        <dbReference type="Proteomes" id="UP000237966"/>
    </source>
</evidence>
<dbReference type="InterPro" id="IPR042261">
    <property type="entry name" value="Lsr2-like_dimerization"/>
</dbReference>
<protein>
    <submittedName>
        <fullName evidence="5">Lsr2 family protein</fullName>
    </submittedName>
</protein>
<dbReference type="STRING" id="145458.APU90_05715"/>
<dbReference type="KEGG" id="rtc:APU90_05715"/>
<reference evidence="5 7" key="2">
    <citation type="submission" date="2018-02" db="EMBL/GenBank/DDBJ databases">
        <title>Bacteriophage NCPPB3778 and a type I-E CRISPR drive the evolution of the US Biological Select Agent, Rathayibacter toxicus.</title>
        <authorList>
            <person name="Davis E.W.II."/>
            <person name="Tabima J.F."/>
            <person name="Weisberg A.J."/>
            <person name="Lopes L.D."/>
            <person name="Wiseman M.S."/>
            <person name="Wiseman M.S."/>
            <person name="Pupko T."/>
            <person name="Belcher M.S."/>
            <person name="Sechler A.J."/>
            <person name="Tancos M.A."/>
            <person name="Schroeder B.K."/>
            <person name="Murray T.D."/>
            <person name="Luster D.G."/>
            <person name="Schneider W.L."/>
            <person name="Rogers E."/>
            <person name="Andreote F.D."/>
            <person name="Grunwald N.J."/>
            <person name="Putnam M.L."/>
            <person name="Chang J.H."/>
        </authorList>
    </citation>
    <scope>NUCLEOTIDE SEQUENCE [LARGE SCALE GENOMIC DNA]</scope>
    <source>
        <strain evidence="5 7">FH99</strain>
    </source>
</reference>
<gene>
    <name evidence="5" type="ORF">C5C51_00535</name>
    <name evidence="4" type="ORF">VT73_05995</name>
</gene>
<dbReference type="Pfam" id="PF23359">
    <property type="entry name" value="Lsr2_DNA-bd"/>
    <property type="match status" value="1"/>
</dbReference>
<proteinExistence type="predicted"/>
<keyword evidence="6" id="KW-1185">Reference proteome</keyword>
<dbReference type="EMBL" id="PSWU01000001">
    <property type="protein sequence ID" value="PPI17152.1"/>
    <property type="molecule type" value="Genomic_DNA"/>
</dbReference>
<evidence type="ECO:0000256" key="1">
    <source>
        <dbReference type="ARBA" id="ARBA00023125"/>
    </source>
</evidence>
<dbReference type="InterPro" id="IPR036625">
    <property type="entry name" value="E3-bd_dom_sf"/>
</dbReference>
<dbReference type="AlphaFoldDB" id="A0A0C5BD32"/>
<dbReference type="OrthoDB" id="4113332at2"/>
<dbReference type="Pfam" id="PF11774">
    <property type="entry name" value="Lsr2"/>
    <property type="match status" value="1"/>
</dbReference>
<dbReference type="GO" id="GO:0016746">
    <property type="term" value="F:acyltransferase activity"/>
    <property type="evidence" value="ECO:0007669"/>
    <property type="project" value="InterPro"/>
</dbReference>
<dbReference type="GO" id="GO:0003677">
    <property type="term" value="F:DNA binding"/>
    <property type="evidence" value="ECO:0007669"/>
    <property type="project" value="UniProtKB-KW"/>
</dbReference>
<dbReference type="Proteomes" id="UP000052979">
    <property type="component" value="Unassembled WGS sequence"/>
</dbReference>
<feature type="domain" description="Lsr2 dimerization" evidence="2">
    <location>
        <begin position="1"/>
        <end position="60"/>
    </location>
</feature>
<comment type="caution">
    <text evidence="4">The sequence shown here is derived from an EMBL/GenBank/DDBJ whole genome shotgun (WGS) entry which is preliminary data.</text>
</comment>
<dbReference type="InterPro" id="IPR055370">
    <property type="entry name" value="Lsr2_DNA-bd"/>
</dbReference>
<keyword evidence="1" id="KW-0238">DNA-binding</keyword>
<organism evidence="4 6">
    <name type="scientific">Rathayibacter toxicus</name>
    <dbReference type="NCBI Taxonomy" id="145458"/>
    <lineage>
        <taxon>Bacteria</taxon>
        <taxon>Bacillati</taxon>
        <taxon>Actinomycetota</taxon>
        <taxon>Actinomycetes</taxon>
        <taxon>Micrococcales</taxon>
        <taxon>Microbacteriaceae</taxon>
        <taxon>Rathayibacter</taxon>
    </lineage>
</organism>
<evidence type="ECO:0000313" key="4">
    <source>
        <dbReference type="EMBL" id="KKM45707.1"/>
    </source>
</evidence>
<dbReference type="Proteomes" id="UP000237966">
    <property type="component" value="Unassembled WGS sequence"/>
</dbReference>